<evidence type="ECO:0008006" key="3">
    <source>
        <dbReference type="Google" id="ProtNLM"/>
    </source>
</evidence>
<protein>
    <recommendedName>
        <fullName evidence="3">Ubiquitin-conjugating enzyme E2C-binding protein</fullName>
    </recommendedName>
</protein>
<keyword evidence="2" id="KW-1185">Reference proteome</keyword>
<proteinExistence type="predicted"/>
<dbReference type="Proteomes" id="UP000308549">
    <property type="component" value="Unassembled WGS sequence"/>
</dbReference>
<dbReference type="GO" id="GO:0051865">
    <property type="term" value="P:protein autoubiquitination"/>
    <property type="evidence" value="ECO:0007669"/>
    <property type="project" value="TreeGrafter"/>
</dbReference>
<dbReference type="InterPro" id="IPR019193">
    <property type="entry name" value="UBQ-conj_enz_E2-bd_prot"/>
</dbReference>
<gene>
    <name evidence="1" type="ORF">B0A50_08068</name>
</gene>
<dbReference type="AlphaFoldDB" id="A0A4U0TKU1"/>
<dbReference type="GO" id="GO:0005634">
    <property type="term" value="C:nucleus"/>
    <property type="evidence" value="ECO:0007669"/>
    <property type="project" value="TreeGrafter"/>
</dbReference>
<dbReference type="GO" id="GO:0030332">
    <property type="term" value="F:cyclin binding"/>
    <property type="evidence" value="ECO:0007669"/>
    <property type="project" value="TreeGrafter"/>
</dbReference>
<dbReference type="EMBL" id="NAJL01000072">
    <property type="protein sequence ID" value="TKA22528.1"/>
    <property type="molecule type" value="Genomic_DNA"/>
</dbReference>
<dbReference type="Pfam" id="PF09814">
    <property type="entry name" value="HECT_2"/>
    <property type="match status" value="2"/>
</dbReference>
<evidence type="ECO:0000313" key="2">
    <source>
        <dbReference type="Proteomes" id="UP000308549"/>
    </source>
</evidence>
<dbReference type="PANTHER" id="PTHR31531">
    <property type="entry name" value="E3 UBIQUITIN-PROTEIN LIGASE E3D FAMILY MEMBER"/>
    <property type="match status" value="1"/>
</dbReference>
<dbReference type="PANTHER" id="PTHR31531:SF2">
    <property type="entry name" value="E3 UBIQUITIN-PROTEIN LIGASE E3D"/>
    <property type="match status" value="1"/>
</dbReference>
<organism evidence="1 2">
    <name type="scientific">Salinomyces thailandicus</name>
    <dbReference type="NCBI Taxonomy" id="706561"/>
    <lineage>
        <taxon>Eukaryota</taxon>
        <taxon>Fungi</taxon>
        <taxon>Dikarya</taxon>
        <taxon>Ascomycota</taxon>
        <taxon>Pezizomycotina</taxon>
        <taxon>Dothideomycetes</taxon>
        <taxon>Dothideomycetidae</taxon>
        <taxon>Mycosphaerellales</taxon>
        <taxon>Teratosphaeriaceae</taxon>
        <taxon>Salinomyces</taxon>
    </lineage>
</organism>
<evidence type="ECO:0000313" key="1">
    <source>
        <dbReference type="EMBL" id="TKA22528.1"/>
    </source>
</evidence>
<dbReference type="GO" id="GO:0061630">
    <property type="term" value="F:ubiquitin protein ligase activity"/>
    <property type="evidence" value="ECO:0007669"/>
    <property type="project" value="TreeGrafter"/>
</dbReference>
<name>A0A4U0TKU1_9PEZI</name>
<dbReference type="GO" id="GO:0000209">
    <property type="term" value="P:protein polyubiquitination"/>
    <property type="evidence" value="ECO:0007669"/>
    <property type="project" value="TreeGrafter"/>
</dbReference>
<dbReference type="GO" id="GO:0006513">
    <property type="term" value="P:protein monoubiquitination"/>
    <property type="evidence" value="ECO:0007669"/>
    <property type="project" value="TreeGrafter"/>
</dbReference>
<dbReference type="GO" id="GO:0031624">
    <property type="term" value="F:ubiquitin conjugating enzyme binding"/>
    <property type="evidence" value="ECO:0007669"/>
    <property type="project" value="TreeGrafter"/>
</dbReference>
<dbReference type="GO" id="GO:0000151">
    <property type="term" value="C:ubiquitin ligase complex"/>
    <property type="evidence" value="ECO:0007669"/>
    <property type="project" value="TreeGrafter"/>
</dbReference>
<sequence length="373" mass="40143">MANSNVSANAATIHLYAEHLQNIRTVSVQACLATHSNNATKATLSADGSTLSLTHEGQSVSIRLPVNVPSGHNDTTLHIPAAPPSSKELTFRLSLEEKPGSNSNLPIRQWKDLPSEGWAEMMDFWHCHKPDVPHNQGHNGSTARGISANSKLAVQQGIGLVGPLHLLLAHEDCQGLSVKSSSSSSLHENLLICAQCETTIGTLDPTTSAYRLRKPSLSISSNANANLAVSNYHNSEKWLACHLLTAAETQGVRKLLVSSPIPNQTPQAQTLASLQIWLFAAELVIASSVAKAPQPVSVVKIFYRLTDTPAESTGKLNTAALSQGEVELLGSDWQLLKNLLESSAALLPSRARVFQDWRVGLLRRFTEEDVTAT</sequence>
<dbReference type="OrthoDB" id="386949at2759"/>
<dbReference type="GO" id="GO:0043161">
    <property type="term" value="P:proteasome-mediated ubiquitin-dependent protein catabolic process"/>
    <property type="evidence" value="ECO:0007669"/>
    <property type="project" value="TreeGrafter"/>
</dbReference>
<accession>A0A4U0TKU1</accession>
<reference evidence="1 2" key="1">
    <citation type="submission" date="2017-03" db="EMBL/GenBank/DDBJ databases">
        <title>Genomes of endolithic fungi from Antarctica.</title>
        <authorList>
            <person name="Coleine C."/>
            <person name="Masonjones S."/>
            <person name="Stajich J.E."/>
        </authorList>
    </citation>
    <scope>NUCLEOTIDE SEQUENCE [LARGE SCALE GENOMIC DNA]</scope>
    <source>
        <strain evidence="1 2">CCFEE 6315</strain>
    </source>
</reference>
<dbReference type="GO" id="GO:0005829">
    <property type="term" value="C:cytosol"/>
    <property type="evidence" value="ECO:0007669"/>
    <property type="project" value="TreeGrafter"/>
</dbReference>
<comment type="caution">
    <text evidence="1">The sequence shown here is derived from an EMBL/GenBank/DDBJ whole genome shotgun (WGS) entry which is preliminary data.</text>
</comment>